<name>A0A8H7CM98_9AGAR</name>
<organism evidence="2 3">
    <name type="scientific">Mycena venus</name>
    <dbReference type="NCBI Taxonomy" id="2733690"/>
    <lineage>
        <taxon>Eukaryota</taxon>
        <taxon>Fungi</taxon>
        <taxon>Dikarya</taxon>
        <taxon>Basidiomycota</taxon>
        <taxon>Agaricomycotina</taxon>
        <taxon>Agaricomycetes</taxon>
        <taxon>Agaricomycetidae</taxon>
        <taxon>Agaricales</taxon>
        <taxon>Marasmiineae</taxon>
        <taxon>Mycenaceae</taxon>
        <taxon>Mycena</taxon>
    </lineage>
</organism>
<evidence type="ECO:0000313" key="2">
    <source>
        <dbReference type="EMBL" id="KAF7342940.1"/>
    </source>
</evidence>
<comment type="caution">
    <text evidence="2">The sequence shown here is derived from an EMBL/GenBank/DDBJ whole genome shotgun (WGS) entry which is preliminary data.</text>
</comment>
<keyword evidence="3" id="KW-1185">Reference proteome</keyword>
<gene>
    <name evidence="2" type="ORF">MVEN_01724000</name>
</gene>
<dbReference type="OrthoDB" id="2884623at2759"/>
<dbReference type="AlphaFoldDB" id="A0A8H7CM98"/>
<sequence>MGPDDGSFEAPSEHLQWPMFIAAVAPNPKVVNRALLLIQGFERSEHLSDSKWTLFTSRDLPPSKPPPTSSPFSGKSPNDFAGLSHAEINDFMNEHWTRLDEMEFTFELWMILDETGLSTDTCVICKHPYKGADDDEPETWACAVYASLYTGKEFEDYLGIGKWPDGSYQFDRGCTKMKDDEALEREEIAWQLWRSQGFVY</sequence>
<accession>A0A8H7CM98</accession>
<protein>
    <submittedName>
        <fullName evidence="2">Uncharacterized protein</fullName>
    </submittedName>
</protein>
<reference evidence="2" key="1">
    <citation type="submission" date="2020-05" db="EMBL/GenBank/DDBJ databases">
        <title>Mycena genomes resolve the evolution of fungal bioluminescence.</title>
        <authorList>
            <person name="Tsai I.J."/>
        </authorList>
    </citation>
    <scope>NUCLEOTIDE SEQUENCE</scope>
    <source>
        <strain evidence="2">CCC161011</strain>
    </source>
</reference>
<feature type="region of interest" description="Disordered" evidence="1">
    <location>
        <begin position="57"/>
        <end position="76"/>
    </location>
</feature>
<evidence type="ECO:0000313" key="3">
    <source>
        <dbReference type="Proteomes" id="UP000620124"/>
    </source>
</evidence>
<proteinExistence type="predicted"/>
<dbReference type="EMBL" id="JACAZI010000016">
    <property type="protein sequence ID" value="KAF7342940.1"/>
    <property type="molecule type" value="Genomic_DNA"/>
</dbReference>
<dbReference type="Proteomes" id="UP000620124">
    <property type="component" value="Unassembled WGS sequence"/>
</dbReference>
<evidence type="ECO:0000256" key="1">
    <source>
        <dbReference type="SAM" id="MobiDB-lite"/>
    </source>
</evidence>